<evidence type="ECO:0000313" key="1">
    <source>
        <dbReference type="EMBL" id="BDP44923.1"/>
    </source>
</evidence>
<name>A0ABM8AM44_9DEIO</name>
<sequence>MTAEKNEPPYRTRLCVHRNDASDADPALITDLQALNQRGQSDATTKAIELMDQLRQLGPDAPRKHLVGRIFELKARVPSGGVRVYFARLNATEFLMGRAECKKEDEADPRLLNWFAEVLADLDQGHTNLLR</sequence>
<dbReference type="RefSeq" id="WP_264778993.1">
    <property type="nucleotide sequence ID" value="NZ_AP026565.1"/>
</dbReference>
<geneLocation type="plasmid" evidence="1 2">
    <name>pDAETH-5</name>
</geneLocation>
<gene>
    <name evidence="1" type="ORF">DAETH_48920</name>
</gene>
<protein>
    <submittedName>
        <fullName evidence="1">Uncharacterized protein</fullName>
    </submittedName>
</protein>
<evidence type="ECO:0000313" key="2">
    <source>
        <dbReference type="Proteomes" id="UP001064971"/>
    </source>
</evidence>
<dbReference type="EMBL" id="AP026565">
    <property type="protein sequence ID" value="BDP44923.1"/>
    <property type="molecule type" value="Genomic_DNA"/>
</dbReference>
<dbReference type="Proteomes" id="UP001064971">
    <property type="component" value="Plasmid pDAETH-5"/>
</dbReference>
<keyword evidence="1" id="KW-0614">Plasmid</keyword>
<keyword evidence="2" id="KW-1185">Reference proteome</keyword>
<reference evidence="1" key="1">
    <citation type="submission" date="2022-07" db="EMBL/GenBank/DDBJ databases">
        <title>Complete Genome Sequence of the Radioresistant Bacterium Deinococcus aetherius ST0316, Isolated from the Air Dust collected in Lower Stratosphere above Japan.</title>
        <authorList>
            <person name="Satoh K."/>
            <person name="Hagiwara K."/>
            <person name="Katsumata K."/>
            <person name="Kubo A."/>
            <person name="Yokobori S."/>
            <person name="Yamagishi A."/>
            <person name="Oono Y."/>
            <person name="Narumi I."/>
        </authorList>
    </citation>
    <scope>NUCLEOTIDE SEQUENCE</scope>
    <source>
        <strain evidence="1">ST0316</strain>
        <plasmid evidence="1">pDAETH-5</plasmid>
    </source>
</reference>
<organism evidence="1 2">
    <name type="scientific">Deinococcus aetherius</name>
    <dbReference type="NCBI Taxonomy" id="200252"/>
    <lineage>
        <taxon>Bacteria</taxon>
        <taxon>Thermotogati</taxon>
        <taxon>Deinococcota</taxon>
        <taxon>Deinococci</taxon>
        <taxon>Deinococcales</taxon>
        <taxon>Deinococcaceae</taxon>
        <taxon>Deinococcus</taxon>
    </lineage>
</organism>
<proteinExistence type="predicted"/>
<accession>A0ABM8AM44</accession>